<gene>
    <name evidence="1" type="ORF">FLSS-16_0024</name>
</gene>
<accession>M1QCD6</accession>
<proteinExistence type="predicted"/>
<reference evidence="1" key="1">
    <citation type="journal article" date="2013" name="Syst. Appl. Microbiol.">
        <title>New insights into the archaeal diversity of a hypersaline microbial mat obtained by a metagenomic approach.</title>
        <authorList>
            <person name="Lopez-Lopez A."/>
            <person name="Richter M."/>
            <person name="Pena A."/>
            <person name="Tamames J."/>
            <person name="Rossello-Mora R."/>
        </authorList>
    </citation>
    <scope>NUCLEOTIDE SEQUENCE</scope>
</reference>
<dbReference type="AlphaFoldDB" id="M1QCD6"/>
<protein>
    <submittedName>
        <fullName evidence="1">Uncharacterized protein</fullName>
    </submittedName>
</protein>
<evidence type="ECO:0000313" key="1">
    <source>
        <dbReference type="EMBL" id="AGF93683.1"/>
    </source>
</evidence>
<sequence>MEPVLSQVPVPTGFNLQTQQKIQAVQHWKILASEVAETIRNRMEEKITKLHKSIYVAPSGNTPFEQAFRDLLISQLIKQGLNVTHKNGDHLLLSFEVETFKHHDRLKKTSYGTYMTLVPGMSINRFQDSVGAEKIKGDPRKNMEAGKYIDELPQREVLITTSLMYKGEFLARDSSVFYINDKEWWHYKNRKREEDYKVKSYQVVAD</sequence>
<dbReference type="EMBL" id="JX684102">
    <property type="protein sequence ID" value="AGF93683.1"/>
    <property type="molecule type" value="Genomic_DNA"/>
</dbReference>
<organism evidence="1">
    <name type="scientific">uncultured organism</name>
    <dbReference type="NCBI Taxonomy" id="155900"/>
    <lineage>
        <taxon>unclassified sequences</taxon>
        <taxon>environmental samples</taxon>
    </lineage>
</organism>
<name>M1QCD6_9ZZZZ</name>